<proteinExistence type="predicted"/>
<reference evidence="2 3" key="1">
    <citation type="submission" date="2020-01" db="EMBL/GenBank/DDBJ databases">
        <authorList>
            <consortium name="DOE Joint Genome Institute"/>
            <person name="Haridas S."/>
            <person name="Albert R."/>
            <person name="Binder M."/>
            <person name="Bloem J."/>
            <person name="Labutti K."/>
            <person name="Salamov A."/>
            <person name="Andreopoulos B."/>
            <person name="Baker S.E."/>
            <person name="Barry K."/>
            <person name="Bills G."/>
            <person name="Bluhm B.H."/>
            <person name="Cannon C."/>
            <person name="Castanera R."/>
            <person name="Culley D.E."/>
            <person name="Daum C."/>
            <person name="Ezra D."/>
            <person name="Gonzalez J.B."/>
            <person name="Henrissat B."/>
            <person name="Kuo A."/>
            <person name="Liang C."/>
            <person name="Lipzen A."/>
            <person name="Lutzoni F."/>
            <person name="Magnuson J."/>
            <person name="Mondo S."/>
            <person name="Nolan M."/>
            <person name="Ohm R."/>
            <person name="Pangilinan J."/>
            <person name="Park H.-J.H."/>
            <person name="Ramirez L."/>
            <person name="Alfaro M."/>
            <person name="Sun H."/>
            <person name="Tritt A."/>
            <person name="Yoshinaga Y."/>
            <person name="Zwiers L.-H.L."/>
            <person name="Turgeon B.G."/>
            <person name="Goodwin S.B."/>
            <person name="Spatafora J.W."/>
            <person name="Crous P.W."/>
            <person name="Grigoriev I.V."/>
        </authorList>
    </citation>
    <scope>NUCLEOTIDE SEQUENCE [LARGE SCALE GENOMIC DNA]</scope>
    <source>
        <strain evidence="2 3">CBS 611.86</strain>
    </source>
</reference>
<evidence type="ECO:0000313" key="2">
    <source>
        <dbReference type="EMBL" id="KAF2867646.1"/>
    </source>
</evidence>
<evidence type="ECO:0008006" key="4">
    <source>
        <dbReference type="Google" id="ProtNLM"/>
    </source>
</evidence>
<name>A0A7C8I2L3_9PLEO</name>
<dbReference type="Gene3D" id="3.40.50.1000">
    <property type="entry name" value="HAD superfamily/HAD-like"/>
    <property type="match status" value="1"/>
</dbReference>
<dbReference type="Gene3D" id="1.10.150.240">
    <property type="entry name" value="Putative phosphatase, domain 2"/>
    <property type="match status" value="1"/>
</dbReference>
<keyword evidence="3" id="KW-1185">Reference proteome</keyword>
<evidence type="ECO:0000256" key="1">
    <source>
        <dbReference type="SAM" id="MobiDB-lite"/>
    </source>
</evidence>
<dbReference type="InterPro" id="IPR036412">
    <property type="entry name" value="HAD-like_sf"/>
</dbReference>
<dbReference type="EMBL" id="JAADJZ010000022">
    <property type="protein sequence ID" value="KAF2867646.1"/>
    <property type="molecule type" value="Genomic_DNA"/>
</dbReference>
<comment type="caution">
    <text evidence="2">The sequence shown here is derived from an EMBL/GenBank/DDBJ whole genome shotgun (WGS) entry which is preliminary data.</text>
</comment>
<evidence type="ECO:0000313" key="3">
    <source>
        <dbReference type="Proteomes" id="UP000481861"/>
    </source>
</evidence>
<feature type="region of interest" description="Disordered" evidence="1">
    <location>
        <begin position="170"/>
        <end position="191"/>
    </location>
</feature>
<dbReference type="PANTHER" id="PTHR47829:SF1">
    <property type="entry name" value="HAD FAMILY PHOSPHATASE"/>
    <property type="match status" value="1"/>
</dbReference>
<sequence>MASSPLPPPKAILFDIGGVCVLSPFQAILDYEREHFIPTGYINSAIQRGPLDTGAWQMLERGEAVLGDEWFAAFRAQLEDKGAWRAFWEHGGGRKNETAPASIQTPIPPPTIDAKVLFWRMMRMARTPDPHIFPALRRLRASGRFVLGALSNTVAFPEGVVDDTGALFSNELEHHPDSDNTNNDLPTAPATPPTDIRAYFDVFISSAHVGVRKPDARAYEMAVRELDRKLLEHA</sequence>
<gene>
    <name evidence="2" type="ORF">BDV95DRAFT_621997</name>
</gene>
<dbReference type="AlphaFoldDB" id="A0A7C8I2L3"/>
<protein>
    <recommendedName>
        <fullName evidence="4">HAD-like domain-containing protein</fullName>
    </recommendedName>
</protein>
<dbReference type="Proteomes" id="UP000481861">
    <property type="component" value="Unassembled WGS sequence"/>
</dbReference>
<dbReference type="InterPro" id="IPR023214">
    <property type="entry name" value="HAD_sf"/>
</dbReference>
<dbReference type="InterPro" id="IPR023198">
    <property type="entry name" value="PGP-like_dom2"/>
</dbReference>
<organism evidence="2 3">
    <name type="scientific">Massariosphaeria phaeospora</name>
    <dbReference type="NCBI Taxonomy" id="100035"/>
    <lineage>
        <taxon>Eukaryota</taxon>
        <taxon>Fungi</taxon>
        <taxon>Dikarya</taxon>
        <taxon>Ascomycota</taxon>
        <taxon>Pezizomycotina</taxon>
        <taxon>Dothideomycetes</taxon>
        <taxon>Pleosporomycetidae</taxon>
        <taxon>Pleosporales</taxon>
        <taxon>Pleosporales incertae sedis</taxon>
        <taxon>Massariosphaeria</taxon>
    </lineage>
</organism>
<accession>A0A7C8I2L3</accession>
<dbReference type="PANTHER" id="PTHR47829">
    <property type="entry name" value="HYDROLASE, PUTATIVE (AFU_ORTHOLOGUE AFUA_1G12880)-RELATED"/>
    <property type="match status" value="1"/>
</dbReference>
<dbReference type="InterPro" id="IPR052898">
    <property type="entry name" value="ACAD10-like"/>
</dbReference>
<dbReference type="SUPFAM" id="SSF56784">
    <property type="entry name" value="HAD-like"/>
    <property type="match status" value="1"/>
</dbReference>
<dbReference type="OrthoDB" id="1694274at2759"/>